<dbReference type="PANTHER" id="PTHR43660:SF1">
    <property type="entry name" value="DIPEPTIDYL CARBOXYPEPTIDASE"/>
    <property type="match status" value="1"/>
</dbReference>
<sequence>MKKLFVSLLCAGMCVCACENGGENPLLSNWDAPYGIPPFDKIEPAHYMPAYKVAMEQLRSEIDSIVNNPEEPTFENTIVAYDNSGKLLSRISAVFSSDNGVNSNEQLRTISKELSPLLSNLFSDISMNEGLFKRIKSVYDRRDSLGLEPDQYRLVTLVYKDFQRSGAELPEERKAELKEVDAEIAKQQLLFGQNLLQQTAEYRLIVENEEDLKGLTDAQIADAAARAKAAGMEGKWIFGLDNPSVMPFLANADNRKLREEILTAYLNRANHDDEYDNKDVIKKLVELRLKKAQIMGYESCAAYMLDDRMAKTPEAVYDLLDKIWKPAIAAAKNEARLMEELITEEKSGIDLEAWDWRYYSQKAMAKKYNIDESQVAPYFKLENVREGIFYVANRLYGLTFKQLENVPLPNEEAVAFEVFDRDSSQMGVVFFDMFARPGEKRGGAWCGTFRGSYYEDGKKVLPLVTIVANFARPMEGEPALLTMDEVATYFHEFGHGIDNLMKNVRYQGLRGYPRDFVEIHSQLNEHWAFEPQVLGVYAKHYKTGETIPMDIVEKLKEASKFGQGFATVEYLAASYLDMDFHSLKQIPEDLDVEAFEAKVLENRGLIRQIPPRYRSTYFNHTFGGGYTAGYYSYIWAEVLDADAYDAYKETGDIFNHEVAERYRKEILEKAGSEEAMQLYLNFRGKEPDIEPLLANRGLN</sequence>
<dbReference type="InterPro" id="IPR001567">
    <property type="entry name" value="Pept_M3A_M3B_dom"/>
</dbReference>
<evidence type="ECO:0000256" key="2">
    <source>
        <dbReference type="ARBA" id="ARBA00022670"/>
    </source>
</evidence>
<dbReference type="AlphaFoldDB" id="A0A9D9GXS1"/>
<dbReference type="SUPFAM" id="SSF55486">
    <property type="entry name" value="Metalloproteases ('zincins'), catalytic domain"/>
    <property type="match status" value="1"/>
</dbReference>
<dbReference type="InterPro" id="IPR034005">
    <property type="entry name" value="M3A_DCP"/>
</dbReference>
<keyword evidence="4 7" id="KW-0378">Hydrolase</keyword>
<dbReference type="GO" id="GO:0004222">
    <property type="term" value="F:metalloendopeptidase activity"/>
    <property type="evidence" value="ECO:0007669"/>
    <property type="project" value="InterPro"/>
</dbReference>
<dbReference type="GO" id="GO:0006508">
    <property type="term" value="P:proteolysis"/>
    <property type="evidence" value="ECO:0007669"/>
    <property type="project" value="UniProtKB-KW"/>
</dbReference>
<evidence type="ECO:0000313" key="9">
    <source>
        <dbReference type="EMBL" id="MBO8428961.1"/>
    </source>
</evidence>
<dbReference type="EMBL" id="JADINB010000075">
    <property type="protein sequence ID" value="MBO8428961.1"/>
    <property type="molecule type" value="Genomic_DNA"/>
</dbReference>
<organism evidence="9 10">
    <name type="scientific">Candidatus Egerieousia excrementavium</name>
    <dbReference type="NCBI Taxonomy" id="2840778"/>
    <lineage>
        <taxon>Bacteria</taxon>
        <taxon>Pseudomonadati</taxon>
        <taxon>Bacteroidota</taxon>
        <taxon>Bacteroidia</taxon>
        <taxon>Bacteroidales</taxon>
        <taxon>Candidatus Egerieousia</taxon>
    </lineage>
</organism>
<evidence type="ECO:0000259" key="8">
    <source>
        <dbReference type="Pfam" id="PF01432"/>
    </source>
</evidence>
<feature type="domain" description="Peptidase M3A/M3B catalytic" evidence="8">
    <location>
        <begin position="249"/>
        <end position="697"/>
    </location>
</feature>
<dbReference type="InterPro" id="IPR045090">
    <property type="entry name" value="Pept_M3A_M3B"/>
</dbReference>
<dbReference type="GO" id="GO:0046872">
    <property type="term" value="F:metal ion binding"/>
    <property type="evidence" value="ECO:0007669"/>
    <property type="project" value="UniProtKB-UniRule"/>
</dbReference>
<dbReference type="CDD" id="cd06456">
    <property type="entry name" value="M3A_DCP"/>
    <property type="match status" value="1"/>
</dbReference>
<reference evidence="9" key="2">
    <citation type="journal article" date="2021" name="PeerJ">
        <title>Extensive microbial diversity within the chicken gut microbiome revealed by metagenomics and culture.</title>
        <authorList>
            <person name="Gilroy R."/>
            <person name="Ravi A."/>
            <person name="Getino M."/>
            <person name="Pursley I."/>
            <person name="Horton D.L."/>
            <person name="Alikhan N.F."/>
            <person name="Baker D."/>
            <person name="Gharbi K."/>
            <person name="Hall N."/>
            <person name="Watson M."/>
            <person name="Adriaenssens E.M."/>
            <person name="Foster-Nyarko E."/>
            <person name="Jarju S."/>
            <person name="Secka A."/>
            <person name="Antonio M."/>
            <person name="Oren A."/>
            <person name="Chaudhuri R.R."/>
            <person name="La Ragione R."/>
            <person name="Hildebrand F."/>
            <person name="Pallen M.J."/>
        </authorList>
    </citation>
    <scope>NUCLEOTIDE SEQUENCE</scope>
    <source>
        <strain evidence="9">15467</strain>
    </source>
</reference>
<evidence type="ECO:0000256" key="3">
    <source>
        <dbReference type="ARBA" id="ARBA00022723"/>
    </source>
</evidence>
<evidence type="ECO:0000256" key="5">
    <source>
        <dbReference type="ARBA" id="ARBA00022833"/>
    </source>
</evidence>
<dbReference type="InterPro" id="IPR024079">
    <property type="entry name" value="MetalloPept_cat_dom_sf"/>
</dbReference>
<reference evidence="9" key="1">
    <citation type="submission" date="2020-10" db="EMBL/GenBank/DDBJ databases">
        <authorList>
            <person name="Gilroy R."/>
        </authorList>
    </citation>
    <scope>NUCLEOTIDE SEQUENCE</scope>
    <source>
        <strain evidence="9">15467</strain>
    </source>
</reference>
<dbReference type="Gene3D" id="1.10.1370.40">
    <property type="match status" value="1"/>
</dbReference>
<dbReference type="InterPro" id="IPR024077">
    <property type="entry name" value="Neurolysin/TOP_dom2"/>
</dbReference>
<dbReference type="GO" id="GO:0005829">
    <property type="term" value="C:cytosol"/>
    <property type="evidence" value="ECO:0007669"/>
    <property type="project" value="TreeGrafter"/>
</dbReference>
<comment type="similarity">
    <text evidence="1 7">Belongs to the peptidase M3 family.</text>
</comment>
<gene>
    <name evidence="9" type="ORF">IAC68_03390</name>
</gene>
<dbReference type="Pfam" id="PF01432">
    <property type="entry name" value="Peptidase_M3"/>
    <property type="match status" value="1"/>
</dbReference>
<comment type="caution">
    <text evidence="9">The sequence shown here is derived from an EMBL/GenBank/DDBJ whole genome shotgun (WGS) entry which is preliminary data.</text>
</comment>
<evidence type="ECO:0000256" key="7">
    <source>
        <dbReference type="RuleBase" id="RU003435"/>
    </source>
</evidence>
<keyword evidence="2 7" id="KW-0645">Protease</keyword>
<dbReference type="Gene3D" id="1.10.1370.10">
    <property type="entry name" value="Neurolysin, domain 3"/>
    <property type="match status" value="1"/>
</dbReference>
<keyword evidence="5 7" id="KW-0862">Zinc</keyword>
<keyword evidence="3 7" id="KW-0479">Metal-binding</keyword>
<evidence type="ECO:0000256" key="4">
    <source>
        <dbReference type="ARBA" id="ARBA00022801"/>
    </source>
</evidence>
<name>A0A9D9GXS1_9BACT</name>
<proteinExistence type="inferred from homology"/>
<evidence type="ECO:0000313" key="10">
    <source>
        <dbReference type="Proteomes" id="UP000823635"/>
    </source>
</evidence>
<dbReference type="Gene3D" id="3.40.390.10">
    <property type="entry name" value="Collagenase (Catalytic Domain)"/>
    <property type="match status" value="1"/>
</dbReference>
<protein>
    <submittedName>
        <fullName evidence="9">M3 family metallopeptidase</fullName>
    </submittedName>
</protein>
<dbReference type="GO" id="GO:0004180">
    <property type="term" value="F:carboxypeptidase activity"/>
    <property type="evidence" value="ECO:0007669"/>
    <property type="project" value="TreeGrafter"/>
</dbReference>
<keyword evidence="6 7" id="KW-0482">Metalloprotease</keyword>
<evidence type="ECO:0000256" key="6">
    <source>
        <dbReference type="ARBA" id="ARBA00023049"/>
    </source>
</evidence>
<dbReference type="Proteomes" id="UP000823635">
    <property type="component" value="Unassembled WGS sequence"/>
</dbReference>
<evidence type="ECO:0000256" key="1">
    <source>
        <dbReference type="ARBA" id="ARBA00006040"/>
    </source>
</evidence>
<dbReference type="PANTHER" id="PTHR43660">
    <property type="entry name" value="DIPEPTIDYL CARBOXYPEPTIDASE"/>
    <property type="match status" value="1"/>
</dbReference>
<accession>A0A9D9GXS1</accession>
<comment type="cofactor">
    <cofactor evidence="7">
        <name>Zn(2+)</name>
        <dbReference type="ChEBI" id="CHEBI:29105"/>
    </cofactor>
    <text evidence="7">Binds 1 zinc ion.</text>
</comment>